<reference evidence="1" key="1">
    <citation type="journal article" date="2002" name="Chem. Commun. (Camb.)">
        <title>Biosynthesis of aminoglycoside antibiotics: cloning, expression and characterisation of an aminotransferase involved in the pathway to 2-deoxystreptamine.</title>
        <authorList>
            <person name="Huang F."/>
            <person name="Li Y."/>
            <person name="Yu J."/>
            <person name="Spencer J.B."/>
        </authorList>
    </citation>
    <scope>NUCLEOTIDE SEQUENCE</scope>
</reference>
<sequence>MSVWYQPFPLYSPEIRTSHKPKFPVWGASALFLQGGLHLLFHVIKHSPPGNPGIKLGSQDMPDVSLRAALDQFVRRLIRTVKFKVRKHRHADLIGESLQRAGQFTDRVPDQAARLVSLRRSPDRNGDQEFFSGYGFTARTEQPPRCEHFIEPLLQKRRCAVPLKRKLQHETFTFRQQSLLPPDIQYLLRIRAVQFMHGNLAGMFFQFLHPTFVDTGLLQIRMSHDD</sequence>
<evidence type="ECO:0000313" key="1">
    <source>
        <dbReference type="EMBL" id="CAD41945.1"/>
    </source>
</evidence>
<organism evidence="1">
    <name type="scientific">Niallia circulans</name>
    <name type="common">Bacillus circulans</name>
    <dbReference type="NCBI Taxonomy" id="1397"/>
    <lineage>
        <taxon>Bacteria</taxon>
        <taxon>Bacillati</taxon>
        <taxon>Bacillota</taxon>
        <taxon>Bacilli</taxon>
        <taxon>Bacillales</taxon>
        <taxon>Bacillaceae</taxon>
        <taxon>Niallia</taxon>
    </lineage>
</organism>
<accession>Q8GCB4</accession>
<protein>
    <submittedName>
        <fullName evidence="1">BtrV protein</fullName>
    </submittedName>
</protein>
<name>Q8GCB4_NIACI</name>
<proteinExistence type="predicted"/>
<dbReference type="EMBL" id="AJ494863">
    <property type="protein sequence ID" value="CAD41945.1"/>
    <property type="molecule type" value="Genomic_DNA"/>
</dbReference>
<dbReference type="AlphaFoldDB" id="Q8GCB4"/>
<gene>
    <name evidence="1" type="primary">btrV</name>
</gene>